<dbReference type="CDD" id="cd00067">
    <property type="entry name" value="GAL4"/>
    <property type="match status" value="1"/>
</dbReference>
<dbReference type="SMART" id="SM00066">
    <property type="entry name" value="GAL4"/>
    <property type="match status" value="1"/>
</dbReference>
<feature type="domain" description="Zn(2)-C6 fungal-type" evidence="5">
    <location>
        <begin position="19"/>
        <end position="47"/>
    </location>
</feature>
<dbReference type="Proteomes" id="UP001446871">
    <property type="component" value="Unassembled WGS sequence"/>
</dbReference>
<evidence type="ECO:0000313" key="7">
    <source>
        <dbReference type="Proteomes" id="UP001446871"/>
    </source>
</evidence>
<accession>A0ABR1WCK3</accession>
<dbReference type="InterPro" id="IPR050613">
    <property type="entry name" value="Sec_Metabolite_Reg"/>
</dbReference>
<organism evidence="6 7">
    <name type="scientific">Apiospora saccharicola</name>
    <dbReference type="NCBI Taxonomy" id="335842"/>
    <lineage>
        <taxon>Eukaryota</taxon>
        <taxon>Fungi</taxon>
        <taxon>Dikarya</taxon>
        <taxon>Ascomycota</taxon>
        <taxon>Pezizomycotina</taxon>
        <taxon>Sordariomycetes</taxon>
        <taxon>Xylariomycetidae</taxon>
        <taxon>Amphisphaeriales</taxon>
        <taxon>Apiosporaceae</taxon>
        <taxon>Apiospora</taxon>
    </lineage>
</organism>
<evidence type="ECO:0000256" key="4">
    <source>
        <dbReference type="SAM" id="MobiDB-lite"/>
    </source>
</evidence>
<dbReference type="PROSITE" id="PS00463">
    <property type="entry name" value="ZN2_CY6_FUNGAL_1"/>
    <property type="match status" value="1"/>
</dbReference>
<evidence type="ECO:0000256" key="1">
    <source>
        <dbReference type="ARBA" id="ARBA00004123"/>
    </source>
</evidence>
<dbReference type="CDD" id="cd12148">
    <property type="entry name" value="fungal_TF_MHR"/>
    <property type="match status" value="1"/>
</dbReference>
<name>A0ABR1WCK3_9PEZI</name>
<evidence type="ECO:0000256" key="2">
    <source>
        <dbReference type="ARBA" id="ARBA00022723"/>
    </source>
</evidence>
<evidence type="ECO:0000259" key="5">
    <source>
        <dbReference type="PROSITE" id="PS50048"/>
    </source>
</evidence>
<feature type="compositionally biased region" description="Low complexity" evidence="4">
    <location>
        <begin position="108"/>
        <end position="134"/>
    </location>
</feature>
<comment type="subcellular location">
    <subcellularLocation>
        <location evidence="1">Nucleus</location>
    </subcellularLocation>
</comment>
<keyword evidence="3" id="KW-0539">Nucleus</keyword>
<feature type="region of interest" description="Disordered" evidence="4">
    <location>
        <begin position="174"/>
        <end position="197"/>
    </location>
</feature>
<feature type="compositionally biased region" description="Low complexity" evidence="4">
    <location>
        <begin position="694"/>
        <end position="704"/>
    </location>
</feature>
<evidence type="ECO:0000313" key="6">
    <source>
        <dbReference type="EMBL" id="KAK8081242.1"/>
    </source>
</evidence>
<dbReference type="InterPro" id="IPR036864">
    <property type="entry name" value="Zn2-C6_fun-type_DNA-bd_sf"/>
</dbReference>
<gene>
    <name evidence="6" type="ORF">PG996_000023</name>
</gene>
<dbReference type="InterPro" id="IPR001138">
    <property type="entry name" value="Zn2Cys6_DnaBD"/>
</dbReference>
<feature type="region of interest" description="Disordered" evidence="4">
    <location>
        <begin position="108"/>
        <end position="137"/>
    </location>
</feature>
<protein>
    <recommendedName>
        <fullName evidence="5">Zn(2)-C6 fungal-type domain-containing protein</fullName>
    </recommendedName>
</protein>
<dbReference type="PROSITE" id="PS50048">
    <property type="entry name" value="ZN2_CY6_FUNGAL_2"/>
    <property type="match status" value="1"/>
</dbReference>
<proteinExistence type="predicted"/>
<feature type="compositionally biased region" description="Basic and acidic residues" evidence="4">
    <location>
        <begin position="680"/>
        <end position="690"/>
    </location>
</feature>
<dbReference type="EMBL" id="JAQQWM010000001">
    <property type="protein sequence ID" value="KAK8081242.1"/>
    <property type="molecule type" value="Genomic_DNA"/>
</dbReference>
<dbReference type="SUPFAM" id="SSF57701">
    <property type="entry name" value="Zn2/Cys6 DNA-binding domain"/>
    <property type="match status" value="1"/>
</dbReference>
<keyword evidence="2" id="KW-0479">Metal-binding</keyword>
<feature type="region of interest" description="Disordered" evidence="4">
    <location>
        <begin position="680"/>
        <end position="710"/>
    </location>
</feature>
<evidence type="ECO:0000256" key="3">
    <source>
        <dbReference type="ARBA" id="ARBA00023242"/>
    </source>
</evidence>
<dbReference type="Pfam" id="PF04082">
    <property type="entry name" value="Fungal_trans"/>
    <property type="match status" value="1"/>
</dbReference>
<dbReference type="Gene3D" id="4.10.240.10">
    <property type="entry name" value="Zn(2)-C6 fungal-type DNA-binding domain"/>
    <property type="match status" value="1"/>
</dbReference>
<dbReference type="PANTHER" id="PTHR31001:SF90">
    <property type="entry name" value="CENTROMERE DNA-BINDING PROTEIN COMPLEX CBF3 SUBUNIT B"/>
    <property type="match status" value="1"/>
</dbReference>
<dbReference type="InterPro" id="IPR007219">
    <property type="entry name" value="XnlR_reg_dom"/>
</dbReference>
<feature type="region of interest" description="Disordered" evidence="4">
    <location>
        <begin position="41"/>
        <end position="72"/>
    </location>
</feature>
<sequence>MKRKAETDATPFRRQPQVSCDSCRRKKLKCDRGQPCGSCRTRGIACTGTPPTPGASARENSNGPLAQHALGTSAPTDSGVAINSLLARVAVLEQTVFRGGGAAPAVYPSSHPTPAASNTSSSSSSSSYNTPSPHLVLDQERRQEAKFLDSAIDRSKWVDQAGAQTVTYFRVATAQQHPSPQDSCPKDKASSSSRSSSHCIQQGPTWLMSRNEALSLFHDFVDNAYHLLHILQTDATRSLIDSFYAQLETDRTVTVNPAHAALILGIAATTAFFWDARVPCQHIFESEKAAQQASLTWRRSALDLLGVVQQSSTASLEAAQAYAIIAYLYYNVDGQSAQFRFLHAASVASCREISIHLVDSPGTTDSGDDAATKEVKRRLWWHVAATDWMLGQCGGPLDGTYTIHPRHMSVAKPRNLNDADLARAADGLTHPPEVPTQMSCFLQRIQLAEACRAVIDGYLAGQAEVGDYGQVLALDELFEQILNNSPSCLDLHAPVPPGAPRLLCLQRATIHLGIHSRRARLHRPFLTREDANGQPGDAKHRRSREICIKSARTALDISMALLEKSLSEPPDPQQPMPHVLNHANHDQCPGSPVHRLGIVINHLFTACAVLALDSSLRMNRSTSGDENNNQVTDSSEVQDALTCACRLLAAAGKESPVAADLVRGLTGVLERYRIKIKGSEKWSSEVHDGPEPPQQQDIQAPADQGRTSSHNLEQQQVVDGQLMETDNTRSGVKPQSADNGGASLESFGLDHLWDDFLGSELMSEDWEQIVTGLDSYYNTTQFG</sequence>
<keyword evidence="7" id="KW-1185">Reference proteome</keyword>
<comment type="caution">
    <text evidence="6">The sequence shown here is derived from an EMBL/GenBank/DDBJ whole genome shotgun (WGS) entry which is preliminary data.</text>
</comment>
<dbReference type="PANTHER" id="PTHR31001">
    <property type="entry name" value="UNCHARACTERIZED TRANSCRIPTIONAL REGULATORY PROTEIN"/>
    <property type="match status" value="1"/>
</dbReference>
<reference evidence="6 7" key="1">
    <citation type="submission" date="2023-01" db="EMBL/GenBank/DDBJ databases">
        <title>Analysis of 21 Apiospora genomes using comparative genomics revels a genus with tremendous synthesis potential of carbohydrate active enzymes and secondary metabolites.</title>
        <authorList>
            <person name="Sorensen T."/>
        </authorList>
    </citation>
    <scope>NUCLEOTIDE SEQUENCE [LARGE SCALE GENOMIC DNA]</scope>
    <source>
        <strain evidence="6 7">CBS 83171</strain>
    </source>
</reference>
<dbReference type="Pfam" id="PF00172">
    <property type="entry name" value="Zn_clus"/>
    <property type="match status" value="1"/>
</dbReference>